<keyword evidence="3" id="KW-1185">Reference proteome</keyword>
<dbReference type="RefSeq" id="WP_377483149.1">
    <property type="nucleotide sequence ID" value="NZ_JBHLTN010000021.1"/>
</dbReference>
<protein>
    <submittedName>
        <fullName evidence="2">DUF2190 family protein</fullName>
    </submittedName>
</protein>
<dbReference type="EMBL" id="JBHLTN010000021">
    <property type="protein sequence ID" value="MFC0593163.1"/>
    <property type="molecule type" value="Genomic_DNA"/>
</dbReference>
<reference evidence="2 3" key="1">
    <citation type="submission" date="2024-09" db="EMBL/GenBank/DDBJ databases">
        <authorList>
            <person name="Sun Q."/>
            <person name="Mori K."/>
        </authorList>
    </citation>
    <scope>NUCLEOTIDE SEQUENCE [LARGE SCALE GENOMIC DNA]</scope>
    <source>
        <strain evidence="2 3">NCAIM B.02336</strain>
    </source>
</reference>
<dbReference type="Proteomes" id="UP001589834">
    <property type="component" value="Unassembled WGS sequence"/>
</dbReference>
<organism evidence="2 3">
    <name type="scientific">Ottowia pentelensis</name>
    <dbReference type="NCBI Taxonomy" id="511108"/>
    <lineage>
        <taxon>Bacteria</taxon>
        <taxon>Pseudomonadati</taxon>
        <taxon>Pseudomonadota</taxon>
        <taxon>Betaproteobacteria</taxon>
        <taxon>Burkholderiales</taxon>
        <taxon>Comamonadaceae</taxon>
        <taxon>Ottowia</taxon>
    </lineage>
</organism>
<gene>
    <name evidence="2" type="ORF">ACFFGG_11390</name>
</gene>
<evidence type="ECO:0000313" key="2">
    <source>
        <dbReference type="EMBL" id="MFC0593163.1"/>
    </source>
</evidence>
<dbReference type="Pfam" id="PF09956">
    <property type="entry name" value="Phage_cement_2"/>
    <property type="match status" value="1"/>
</dbReference>
<keyword evidence="1" id="KW-0732">Signal</keyword>
<feature type="signal peptide" evidence="1">
    <location>
        <begin position="1"/>
        <end position="20"/>
    </location>
</feature>
<evidence type="ECO:0000256" key="1">
    <source>
        <dbReference type="SAM" id="SignalP"/>
    </source>
</evidence>
<accession>A0ABV6PTI9</accession>
<name>A0ABV6PTI9_9BURK</name>
<proteinExistence type="predicted"/>
<dbReference type="InterPro" id="IPR011231">
    <property type="entry name" value="Phage_VT1-Sakai_H0018"/>
</dbReference>
<evidence type="ECO:0000313" key="3">
    <source>
        <dbReference type="Proteomes" id="UP001589834"/>
    </source>
</evidence>
<feature type="chain" id="PRO_5045494801" evidence="1">
    <location>
        <begin position="21"/>
        <end position="122"/>
    </location>
</feature>
<comment type="caution">
    <text evidence="2">The sequence shown here is derived from an EMBL/GenBank/DDBJ whole genome shotgun (WGS) entry which is preliminary data.</text>
</comment>
<sequence length="122" mass="12043">MSRQFDKVHALTIIAAVALAANRFVSFDGTLTVVAPASGGKDCCGVSEESAAIGEAVSVITGYSALVEASAAITLGAYVKPAADGSGKAAAGSLTDHCGRALSAATAAGQLVEVQITEHVHA</sequence>